<dbReference type="KEGG" id="tsy:THSYN_14765"/>
<name>A0A2K8U941_9GAMM</name>
<dbReference type="PROSITE" id="PS00139">
    <property type="entry name" value="THIOL_PROTEASE_CYS"/>
    <property type="match status" value="1"/>
</dbReference>
<reference evidence="1 2" key="1">
    <citation type="submission" date="2017-03" db="EMBL/GenBank/DDBJ databases">
        <title>Complete genome sequence of Candidatus 'Thiodictyon syntrophicum' sp. nov. strain Cad16T, a photolithoautotroph purple sulfur bacterium isolated from an alpine meromictic lake.</title>
        <authorList>
            <person name="Luedin S.M."/>
            <person name="Pothier J.F."/>
            <person name="Danza F."/>
            <person name="Storelli N."/>
            <person name="Wittwer M."/>
            <person name="Tonolla M."/>
        </authorList>
    </citation>
    <scope>NUCLEOTIDE SEQUENCE [LARGE SCALE GENOMIC DNA]</scope>
    <source>
        <strain evidence="1 2">Cad16T</strain>
    </source>
</reference>
<dbReference type="Gene3D" id="3.90.70.10">
    <property type="entry name" value="Cysteine proteinases"/>
    <property type="match status" value="1"/>
</dbReference>
<dbReference type="InterPro" id="IPR038765">
    <property type="entry name" value="Papain-like_cys_pep_sf"/>
</dbReference>
<keyword evidence="2" id="KW-1185">Reference proteome</keyword>
<gene>
    <name evidence="1" type="ORF">THSYN_14765</name>
</gene>
<dbReference type="Proteomes" id="UP000232638">
    <property type="component" value="Chromosome"/>
</dbReference>
<accession>A0A2K8U941</accession>
<evidence type="ECO:0000313" key="1">
    <source>
        <dbReference type="EMBL" id="AUB82084.1"/>
    </source>
</evidence>
<evidence type="ECO:0008006" key="3">
    <source>
        <dbReference type="Google" id="ProtNLM"/>
    </source>
</evidence>
<dbReference type="AlphaFoldDB" id="A0A2K8U941"/>
<evidence type="ECO:0000313" key="2">
    <source>
        <dbReference type="Proteomes" id="UP000232638"/>
    </source>
</evidence>
<dbReference type="SUPFAM" id="SSF54001">
    <property type="entry name" value="Cysteine proteinases"/>
    <property type="match status" value="1"/>
</dbReference>
<sequence>MSDAQERELATWVESLELYAAPTAYAPVTGSVSVLDHFHYTPELRDQTPTGTCWIWASTAIMSMYFDKQFSGNPVLQDGLSVQFLASNAWMVGSNLNAGGHFGMTKAFYDMIGYAIPYSNIGAAWDTTFSVGEVRPSLIASGTSWSASGNTAFPIAGIDISKVDTWDISQADAIRNLKSVLDAGYPVGLLYFLPTTADWDIFDAFWANEPATSIINMDYAKDHTWDKGGCGHWTVLVGYNDTDSDPAKHYWTMLNTHGTVDGTRPDVTFRMAMNIDYSAQFTGNPDPIPYLYSWFVMDTTFAPKNSPLPAKGLESVALTVDNSLSSAMSSAVVSGVGFSAVPAAIVLGKLTLNLLEIPVNADTGSWGQTSSEFRFVSKSGADPYVTLSINRLTRKWSASVRGTTLARKINSSDGLVAKFEYAVAPGGDFTLLSQSAAVADQVKTKASAAVKGP</sequence>
<dbReference type="EMBL" id="CP020370">
    <property type="protein sequence ID" value="AUB82084.1"/>
    <property type="molecule type" value="Genomic_DNA"/>
</dbReference>
<organism evidence="1 2">
    <name type="scientific">Candidatus Thiodictyon syntrophicum</name>
    <dbReference type="NCBI Taxonomy" id="1166950"/>
    <lineage>
        <taxon>Bacteria</taxon>
        <taxon>Pseudomonadati</taxon>
        <taxon>Pseudomonadota</taxon>
        <taxon>Gammaproteobacteria</taxon>
        <taxon>Chromatiales</taxon>
        <taxon>Chromatiaceae</taxon>
        <taxon>Thiodictyon</taxon>
    </lineage>
</organism>
<dbReference type="InterPro" id="IPR000169">
    <property type="entry name" value="Pept_cys_AS"/>
</dbReference>
<protein>
    <recommendedName>
        <fullName evidence="3">Peptidase C1A papain C-terminal domain-containing protein</fullName>
    </recommendedName>
</protein>
<proteinExistence type="predicted"/>